<dbReference type="EnsemblPlants" id="Pp3c2_14600V3.2">
    <property type="protein sequence ID" value="Pp3c2_14600V3.2"/>
    <property type="gene ID" value="Pp3c2_14600"/>
</dbReference>
<evidence type="ECO:0000313" key="2">
    <source>
        <dbReference type="EMBL" id="PNR59900.1"/>
    </source>
</evidence>
<evidence type="ECO:0000313" key="3">
    <source>
        <dbReference type="EnsemblPlants" id="Pp3c2_14600V3.1"/>
    </source>
</evidence>
<dbReference type="Gramene" id="Pp3c2_14600V3.1">
    <property type="protein sequence ID" value="Pp3c2_14600V3.1"/>
    <property type="gene ID" value="Pp3c2_14600"/>
</dbReference>
<dbReference type="PANTHER" id="PTHR35756:SF1">
    <property type="entry name" value="OS05G0337400 PROTEIN"/>
    <property type="match status" value="1"/>
</dbReference>
<sequence length="197" mass="20727">MAAGACQMTSPKAAQSYRVALDHLPVRGGCRTAVSCASLGARCEAVATLGARLRVTGGHRWRHKSSSIPKFFVSAAVEEAVSASQADSGALAESLSMFFKAEGSLNENAIPKLTKTLEGTEGVSQVKVYVVEGAATVELVKQTNIQETGVASSLVQLIEQAGFKMQALSLGFDDEGADDDEYIDYDVSSNTEEEATT</sequence>
<dbReference type="PaxDb" id="3218-PP1S30_195V6.1"/>
<gene>
    <name evidence="3" type="primary">LOC112295365</name>
    <name evidence="2" type="ORF">PHYPA_002692</name>
</gene>
<reference evidence="2 4" key="1">
    <citation type="journal article" date="2008" name="Science">
        <title>The Physcomitrella genome reveals evolutionary insights into the conquest of land by plants.</title>
        <authorList>
            <person name="Rensing S."/>
            <person name="Lang D."/>
            <person name="Zimmer A."/>
            <person name="Terry A."/>
            <person name="Salamov A."/>
            <person name="Shapiro H."/>
            <person name="Nishiyama T."/>
            <person name="Perroud P.-F."/>
            <person name="Lindquist E."/>
            <person name="Kamisugi Y."/>
            <person name="Tanahashi T."/>
            <person name="Sakakibara K."/>
            <person name="Fujita T."/>
            <person name="Oishi K."/>
            <person name="Shin-I T."/>
            <person name="Kuroki Y."/>
            <person name="Toyoda A."/>
            <person name="Suzuki Y."/>
            <person name="Hashimoto A."/>
            <person name="Yamaguchi K."/>
            <person name="Sugano A."/>
            <person name="Kohara Y."/>
            <person name="Fujiyama A."/>
            <person name="Anterola A."/>
            <person name="Aoki S."/>
            <person name="Ashton N."/>
            <person name="Barbazuk W.B."/>
            <person name="Barker E."/>
            <person name="Bennetzen J."/>
            <person name="Bezanilla M."/>
            <person name="Blankenship R."/>
            <person name="Cho S.H."/>
            <person name="Dutcher S."/>
            <person name="Estelle M."/>
            <person name="Fawcett J.A."/>
            <person name="Gundlach H."/>
            <person name="Hanada K."/>
            <person name="Heyl A."/>
            <person name="Hicks K.A."/>
            <person name="Hugh J."/>
            <person name="Lohr M."/>
            <person name="Mayer K."/>
            <person name="Melkozernov A."/>
            <person name="Murata T."/>
            <person name="Nelson D."/>
            <person name="Pils B."/>
            <person name="Prigge M."/>
            <person name="Reiss B."/>
            <person name="Renner T."/>
            <person name="Rombauts S."/>
            <person name="Rushton P."/>
            <person name="Sanderfoot A."/>
            <person name="Schween G."/>
            <person name="Shiu S.-H."/>
            <person name="Stueber K."/>
            <person name="Theodoulou F.L."/>
            <person name="Tu H."/>
            <person name="Van de Peer Y."/>
            <person name="Verrier P.J."/>
            <person name="Waters E."/>
            <person name="Wood A."/>
            <person name="Yang L."/>
            <person name="Cove D."/>
            <person name="Cuming A."/>
            <person name="Hasebe M."/>
            <person name="Lucas S."/>
            <person name="Mishler D.B."/>
            <person name="Reski R."/>
            <person name="Grigoriev I."/>
            <person name="Quatrano R.S."/>
            <person name="Boore J.L."/>
        </authorList>
    </citation>
    <scope>NUCLEOTIDE SEQUENCE [LARGE SCALE GENOMIC DNA]</scope>
    <source>
        <strain evidence="3 4">cv. Gransden 2004</strain>
    </source>
</reference>
<dbReference type="FunCoup" id="A9RV35">
    <property type="interactions" value="2339"/>
</dbReference>
<dbReference type="EMBL" id="ABEU02000002">
    <property type="protein sequence ID" value="PNR59900.1"/>
    <property type="molecule type" value="Genomic_DNA"/>
</dbReference>
<protein>
    <submittedName>
        <fullName evidence="2 3">Uncharacterized protein</fullName>
    </submittedName>
</protein>
<evidence type="ECO:0000313" key="4">
    <source>
        <dbReference type="Proteomes" id="UP000006727"/>
    </source>
</evidence>
<evidence type="ECO:0000256" key="1">
    <source>
        <dbReference type="SAM" id="MobiDB-lite"/>
    </source>
</evidence>
<dbReference type="HOGENOM" id="CLU_1404574_0_0_1"/>
<name>A9RV35_PHYPA</name>
<dbReference type="Gene3D" id="3.30.70.100">
    <property type="match status" value="1"/>
</dbReference>
<dbReference type="GeneID" id="112295365"/>
<dbReference type="KEGG" id="ppp:112295365"/>
<proteinExistence type="predicted"/>
<dbReference type="STRING" id="3218.A9RV35"/>
<dbReference type="Gramene" id="Pp3c2_14600V3.2">
    <property type="protein sequence ID" value="Pp3c2_14600V3.2"/>
    <property type="gene ID" value="Pp3c2_14600"/>
</dbReference>
<dbReference type="OrthoDB" id="1935207at2759"/>
<dbReference type="Proteomes" id="UP000006727">
    <property type="component" value="Chromosome 2"/>
</dbReference>
<organism evidence="2">
    <name type="scientific">Physcomitrium patens</name>
    <name type="common">Spreading-leaved earth moss</name>
    <name type="synonym">Physcomitrella patens</name>
    <dbReference type="NCBI Taxonomy" id="3218"/>
    <lineage>
        <taxon>Eukaryota</taxon>
        <taxon>Viridiplantae</taxon>
        <taxon>Streptophyta</taxon>
        <taxon>Embryophyta</taxon>
        <taxon>Bryophyta</taxon>
        <taxon>Bryophytina</taxon>
        <taxon>Bryopsida</taxon>
        <taxon>Funariidae</taxon>
        <taxon>Funariales</taxon>
        <taxon>Funariaceae</taxon>
        <taxon>Physcomitrium</taxon>
    </lineage>
</organism>
<dbReference type="AlphaFoldDB" id="A9RV35"/>
<dbReference type="PANTHER" id="PTHR35756">
    <property type="entry name" value="OS05G0337400 PROTEIN"/>
    <property type="match status" value="1"/>
</dbReference>
<dbReference type="EnsemblPlants" id="Pp3c2_14600V3.1">
    <property type="protein sequence ID" value="Pp3c2_14600V3.1"/>
    <property type="gene ID" value="Pp3c2_14600"/>
</dbReference>
<reference evidence="2 4" key="2">
    <citation type="journal article" date="2018" name="Plant J.">
        <title>The Physcomitrella patens chromosome-scale assembly reveals moss genome structure and evolution.</title>
        <authorList>
            <person name="Lang D."/>
            <person name="Ullrich K.K."/>
            <person name="Murat F."/>
            <person name="Fuchs J."/>
            <person name="Jenkins J."/>
            <person name="Haas F.B."/>
            <person name="Piednoel M."/>
            <person name="Gundlach H."/>
            <person name="Van Bel M."/>
            <person name="Meyberg R."/>
            <person name="Vives C."/>
            <person name="Morata J."/>
            <person name="Symeonidi A."/>
            <person name="Hiss M."/>
            <person name="Muchero W."/>
            <person name="Kamisugi Y."/>
            <person name="Saleh O."/>
            <person name="Blanc G."/>
            <person name="Decker E.L."/>
            <person name="van Gessel N."/>
            <person name="Grimwood J."/>
            <person name="Hayes R.D."/>
            <person name="Graham S.W."/>
            <person name="Gunter L.E."/>
            <person name="McDaniel S.F."/>
            <person name="Hoernstein S.N.W."/>
            <person name="Larsson A."/>
            <person name="Li F.W."/>
            <person name="Perroud P.F."/>
            <person name="Phillips J."/>
            <person name="Ranjan P."/>
            <person name="Rokshar D.S."/>
            <person name="Rothfels C.J."/>
            <person name="Schneider L."/>
            <person name="Shu S."/>
            <person name="Stevenson D.W."/>
            <person name="Thummler F."/>
            <person name="Tillich M."/>
            <person name="Villarreal Aguilar J.C."/>
            <person name="Widiez T."/>
            <person name="Wong G.K."/>
            <person name="Wymore A."/>
            <person name="Zhang Y."/>
            <person name="Zimmer A.D."/>
            <person name="Quatrano R.S."/>
            <person name="Mayer K.F.X."/>
            <person name="Goodstein D."/>
            <person name="Casacuberta J.M."/>
            <person name="Vandepoele K."/>
            <person name="Reski R."/>
            <person name="Cuming A.C."/>
            <person name="Tuskan G.A."/>
            <person name="Maumus F."/>
            <person name="Salse J."/>
            <person name="Schmutz J."/>
            <person name="Rensing S.A."/>
        </authorList>
    </citation>
    <scope>NUCLEOTIDE SEQUENCE [LARGE SCALE GENOMIC DNA]</scope>
    <source>
        <strain evidence="3 4">cv. Gransden 2004</strain>
    </source>
</reference>
<dbReference type="eggNOG" id="ENOG502S239">
    <property type="taxonomic scope" value="Eukaryota"/>
</dbReference>
<feature type="region of interest" description="Disordered" evidence="1">
    <location>
        <begin position="177"/>
        <end position="197"/>
    </location>
</feature>
<dbReference type="RefSeq" id="XP_024402628.1">
    <property type="nucleotide sequence ID" value="XM_024546860.2"/>
</dbReference>
<accession>A9RV35</accession>
<reference evidence="3" key="3">
    <citation type="submission" date="2020-12" db="UniProtKB">
        <authorList>
            <consortium name="EnsemblPlants"/>
        </authorList>
    </citation>
    <scope>IDENTIFICATION</scope>
</reference>
<keyword evidence="4" id="KW-1185">Reference proteome</keyword>